<name>A0A1Q8QF96_9FIRM</name>
<comment type="caution">
    <text evidence="1">The sequence shown here is derived from an EMBL/GenBank/DDBJ whole genome shotgun (WGS) entry which is preliminary data.</text>
</comment>
<dbReference type="AlphaFoldDB" id="A0A1Q8QF96"/>
<accession>A0A1Q8QF96</accession>
<evidence type="ECO:0000313" key="2">
    <source>
        <dbReference type="Proteomes" id="UP000186102"/>
    </source>
</evidence>
<organism evidence="1 2">
    <name type="scientific">Desulfosporosinus metallidurans</name>
    <dbReference type="NCBI Taxonomy" id="1888891"/>
    <lineage>
        <taxon>Bacteria</taxon>
        <taxon>Bacillati</taxon>
        <taxon>Bacillota</taxon>
        <taxon>Clostridia</taxon>
        <taxon>Eubacteriales</taxon>
        <taxon>Desulfitobacteriaceae</taxon>
        <taxon>Desulfosporosinus</taxon>
    </lineage>
</organism>
<dbReference type="Proteomes" id="UP000186102">
    <property type="component" value="Unassembled WGS sequence"/>
</dbReference>
<dbReference type="OrthoDB" id="2050804at2"/>
<sequence length="129" mass="14755">MGEKKLSFPAYFPKDCPPANAKPEELCVYRYCEGQSVTENDFLSYYQIDPIKFKDNILAYGLSVLLDKQACVKGMKLPAIKKKFKSFATGITYIESGKIKRTPTNKIQSHCTWWLYEGAKPETYFVICS</sequence>
<proteinExistence type="predicted"/>
<protein>
    <submittedName>
        <fullName evidence="1">Uncharacterized protein</fullName>
    </submittedName>
</protein>
<dbReference type="EMBL" id="MLBF01000092">
    <property type="protein sequence ID" value="OLN25952.1"/>
    <property type="molecule type" value="Genomic_DNA"/>
</dbReference>
<evidence type="ECO:0000313" key="1">
    <source>
        <dbReference type="EMBL" id="OLN25952.1"/>
    </source>
</evidence>
<keyword evidence="2" id="KW-1185">Reference proteome</keyword>
<reference evidence="1 2" key="1">
    <citation type="submission" date="2016-09" db="EMBL/GenBank/DDBJ databases">
        <title>Complete genome of Desulfosporosinus sp. OL.</title>
        <authorList>
            <person name="Mardanov A."/>
            <person name="Beletsky A."/>
            <person name="Panova A."/>
            <person name="Karnachuk O."/>
            <person name="Ravin N."/>
        </authorList>
    </citation>
    <scope>NUCLEOTIDE SEQUENCE [LARGE SCALE GENOMIC DNA]</scope>
    <source>
        <strain evidence="1 2">OL</strain>
    </source>
</reference>
<gene>
    <name evidence="1" type="ORF">DSOL_5168</name>
</gene>
<dbReference type="STRING" id="1888891.DSOL_5168"/>
<dbReference type="RefSeq" id="WP_075367398.1">
    <property type="nucleotide sequence ID" value="NZ_MLBF01000092.1"/>
</dbReference>